<feature type="coiled-coil region" evidence="7">
    <location>
        <begin position="111"/>
        <end position="170"/>
    </location>
</feature>
<dbReference type="InterPro" id="IPR002661">
    <property type="entry name" value="Ribosome_recyc_fac"/>
</dbReference>
<evidence type="ECO:0000313" key="10">
    <source>
        <dbReference type="Proteomes" id="UP000604381"/>
    </source>
</evidence>
<evidence type="ECO:0000256" key="7">
    <source>
        <dbReference type="SAM" id="Coils"/>
    </source>
</evidence>
<keyword evidence="4 6" id="KW-0648">Protein biosynthesis</keyword>
<keyword evidence="7" id="KW-0175">Coiled coil</keyword>
<comment type="subcellular location">
    <subcellularLocation>
        <location evidence="1 6">Cytoplasm</location>
    </subcellularLocation>
</comment>
<dbReference type="EMBL" id="JADHEI010000033">
    <property type="protein sequence ID" value="MBF2735431.1"/>
    <property type="molecule type" value="Genomic_DNA"/>
</dbReference>
<proteinExistence type="inferred from homology"/>
<comment type="function">
    <text evidence="5 6">Responsible for the release of ribosomes from messenger RNA at the termination of protein biosynthesis. May increase the efficiency of translation by recycling ribosomes from one round of translation to another.</text>
</comment>
<evidence type="ECO:0000256" key="2">
    <source>
        <dbReference type="ARBA" id="ARBA00005912"/>
    </source>
</evidence>
<evidence type="ECO:0000256" key="4">
    <source>
        <dbReference type="ARBA" id="ARBA00022917"/>
    </source>
</evidence>
<dbReference type="FunFam" id="1.10.132.20:FF:000001">
    <property type="entry name" value="Ribosome-recycling factor"/>
    <property type="match status" value="1"/>
</dbReference>
<dbReference type="SUPFAM" id="SSF55194">
    <property type="entry name" value="Ribosome recycling factor, RRF"/>
    <property type="match status" value="1"/>
</dbReference>
<reference evidence="9" key="1">
    <citation type="submission" date="2020-10" db="EMBL/GenBank/DDBJ databases">
        <title>An improved Amphimedon queenslandica hologenome assembly reveals how three proteobacterial symbionts can extend the metabolic phenotypic of their marine sponge host.</title>
        <authorList>
            <person name="Degnan B."/>
            <person name="Degnan S."/>
            <person name="Xiang X."/>
        </authorList>
    </citation>
    <scope>NUCLEOTIDE SEQUENCE</scope>
    <source>
        <strain evidence="9">AqS2</strain>
    </source>
</reference>
<dbReference type="GO" id="GO:0002184">
    <property type="term" value="P:cytoplasmic translational termination"/>
    <property type="evidence" value="ECO:0007669"/>
    <property type="project" value="TreeGrafter"/>
</dbReference>
<keyword evidence="10" id="KW-1185">Reference proteome</keyword>
<comment type="similarity">
    <text evidence="2 6">Belongs to the RRF family.</text>
</comment>
<gene>
    <name evidence="6 9" type="primary">frr</name>
    <name evidence="9" type="ORF">ISN26_05060</name>
</gene>
<dbReference type="Proteomes" id="UP000604381">
    <property type="component" value="Unassembled WGS sequence"/>
</dbReference>
<feature type="domain" description="Ribosome recycling factor" evidence="8">
    <location>
        <begin position="18"/>
        <end position="180"/>
    </location>
</feature>
<name>A0A930Y301_9GAMM</name>
<protein>
    <recommendedName>
        <fullName evidence="6">Ribosome-recycling factor</fullName>
        <shortName evidence="6">RRF</shortName>
    </recommendedName>
    <alternativeName>
        <fullName evidence="6">Ribosome-releasing factor</fullName>
    </alternativeName>
</protein>
<evidence type="ECO:0000256" key="3">
    <source>
        <dbReference type="ARBA" id="ARBA00022490"/>
    </source>
</evidence>
<dbReference type="Pfam" id="PF01765">
    <property type="entry name" value="RRF"/>
    <property type="match status" value="1"/>
</dbReference>
<dbReference type="PANTHER" id="PTHR20982:SF3">
    <property type="entry name" value="MITOCHONDRIAL RIBOSOME RECYCLING FACTOR PSEUDO 1"/>
    <property type="match status" value="1"/>
</dbReference>
<dbReference type="Gene3D" id="3.30.1360.40">
    <property type="match status" value="1"/>
</dbReference>
<dbReference type="GO" id="GO:0005829">
    <property type="term" value="C:cytosol"/>
    <property type="evidence" value="ECO:0007669"/>
    <property type="project" value="GOC"/>
</dbReference>
<evidence type="ECO:0000256" key="5">
    <source>
        <dbReference type="ARBA" id="ARBA00025050"/>
    </source>
</evidence>
<dbReference type="HAMAP" id="MF_00040">
    <property type="entry name" value="RRF"/>
    <property type="match status" value="1"/>
</dbReference>
<dbReference type="InterPro" id="IPR036191">
    <property type="entry name" value="RRF_sf"/>
</dbReference>
<evidence type="ECO:0000256" key="6">
    <source>
        <dbReference type="HAMAP-Rule" id="MF_00040"/>
    </source>
</evidence>
<keyword evidence="3 6" id="KW-0963">Cytoplasm</keyword>
<sequence>MDANAITARMAKSVEALRDNLLKIRTGRAHSGLLDQVKVSCYGQEMPLPQVATVAVGGNRLLTVTVWDKANLEAAEKAIRESDLGLNPSSDGTKLLVPLPELSEDRRTELVKLVKKEAEEARVAVRNIRRDELGQFKEQCRAKEISENDLRRFEKELQKLTDEAVGKIDAQAQGKAEELMKV</sequence>
<dbReference type="AlphaFoldDB" id="A0A930Y301"/>
<dbReference type="GO" id="GO:0043023">
    <property type="term" value="F:ribosomal large subunit binding"/>
    <property type="evidence" value="ECO:0007669"/>
    <property type="project" value="TreeGrafter"/>
</dbReference>
<dbReference type="Gene3D" id="1.10.132.20">
    <property type="entry name" value="Ribosome-recycling factor"/>
    <property type="match status" value="1"/>
</dbReference>
<comment type="caution">
    <text evidence="9">The sequence shown here is derived from an EMBL/GenBank/DDBJ whole genome shotgun (WGS) entry which is preliminary data.</text>
</comment>
<dbReference type="FunFam" id="3.30.1360.40:FF:000001">
    <property type="entry name" value="Ribosome-recycling factor"/>
    <property type="match status" value="1"/>
</dbReference>
<accession>A0A930Y301</accession>
<evidence type="ECO:0000313" key="9">
    <source>
        <dbReference type="EMBL" id="MBF2735431.1"/>
    </source>
</evidence>
<evidence type="ECO:0000259" key="8">
    <source>
        <dbReference type="Pfam" id="PF01765"/>
    </source>
</evidence>
<organism evidence="9 10">
    <name type="scientific">Candidatus Amphirhobacter heronislandensis</name>
    <dbReference type="NCBI Taxonomy" id="1732024"/>
    <lineage>
        <taxon>Bacteria</taxon>
        <taxon>Pseudomonadati</taxon>
        <taxon>Pseudomonadota</taxon>
        <taxon>Gammaproteobacteria</taxon>
        <taxon>Candidatus Tethybacterales</taxon>
        <taxon>Candidatus Tethybacteraceae</taxon>
        <taxon>Candidatus Amphirhobacter</taxon>
    </lineage>
</organism>
<dbReference type="NCBIfam" id="TIGR00496">
    <property type="entry name" value="frr"/>
    <property type="match status" value="1"/>
</dbReference>
<dbReference type="CDD" id="cd00520">
    <property type="entry name" value="RRF"/>
    <property type="match status" value="1"/>
</dbReference>
<dbReference type="PANTHER" id="PTHR20982">
    <property type="entry name" value="RIBOSOME RECYCLING FACTOR"/>
    <property type="match status" value="1"/>
</dbReference>
<dbReference type="InterPro" id="IPR023584">
    <property type="entry name" value="Ribosome_recyc_fac_dom"/>
</dbReference>
<evidence type="ECO:0000256" key="1">
    <source>
        <dbReference type="ARBA" id="ARBA00004496"/>
    </source>
</evidence>